<organism evidence="12 13">
    <name type="scientific">Verruconis gallopava</name>
    <dbReference type="NCBI Taxonomy" id="253628"/>
    <lineage>
        <taxon>Eukaryota</taxon>
        <taxon>Fungi</taxon>
        <taxon>Dikarya</taxon>
        <taxon>Ascomycota</taxon>
        <taxon>Pezizomycotina</taxon>
        <taxon>Dothideomycetes</taxon>
        <taxon>Pleosporomycetidae</taxon>
        <taxon>Venturiales</taxon>
        <taxon>Sympoventuriaceae</taxon>
        <taxon>Verruconis</taxon>
    </lineage>
</organism>
<dbReference type="CDD" id="cd11284">
    <property type="entry name" value="ADF_Twf-C_like"/>
    <property type="match status" value="1"/>
</dbReference>
<protein>
    <recommendedName>
        <fullName evidence="10">Twinfilin</fullName>
    </recommendedName>
</protein>
<dbReference type="InterPro" id="IPR029006">
    <property type="entry name" value="ADF-H/Gelsolin-like_dom_sf"/>
</dbReference>
<comment type="subcellular location">
    <subcellularLocation>
        <location evidence="2">Cytoplasm</location>
        <location evidence="2">Cell cortex</location>
    </subcellularLocation>
    <subcellularLocation>
        <location evidence="1">Cytoplasm</location>
        <location evidence="1">Cytoskeleton</location>
    </subcellularLocation>
</comment>
<dbReference type="EMBL" id="KN847551">
    <property type="protein sequence ID" value="KIW02113.1"/>
    <property type="molecule type" value="Genomic_DNA"/>
</dbReference>
<dbReference type="FunCoup" id="A0A0D2A5V8">
    <property type="interactions" value="389"/>
</dbReference>
<dbReference type="PROSITE" id="PS51263">
    <property type="entry name" value="ADF_H"/>
    <property type="match status" value="2"/>
</dbReference>
<evidence type="ECO:0000256" key="5">
    <source>
        <dbReference type="ARBA" id="ARBA00022737"/>
    </source>
</evidence>
<comment type="function">
    <text evidence="9">Actin-binding protein involved in motile and morphological processes. Inhibits actin polymerization, likely by sequestering G-actin.</text>
</comment>
<proteinExistence type="inferred from homology"/>
<evidence type="ECO:0000256" key="1">
    <source>
        <dbReference type="ARBA" id="ARBA00004245"/>
    </source>
</evidence>
<evidence type="ECO:0000256" key="2">
    <source>
        <dbReference type="ARBA" id="ARBA00004544"/>
    </source>
</evidence>
<evidence type="ECO:0000313" key="12">
    <source>
        <dbReference type="EMBL" id="KIW02113.1"/>
    </source>
</evidence>
<keyword evidence="7" id="KW-0206">Cytoskeleton</keyword>
<dbReference type="InterPro" id="IPR028458">
    <property type="entry name" value="Twinfilin"/>
</dbReference>
<dbReference type="CDD" id="cd11285">
    <property type="entry name" value="ADF_Twf-N_like"/>
    <property type="match status" value="1"/>
</dbReference>
<evidence type="ECO:0000313" key="13">
    <source>
        <dbReference type="Proteomes" id="UP000053259"/>
    </source>
</evidence>
<accession>A0A0D2A5V8</accession>
<keyword evidence="5" id="KW-0677">Repeat</keyword>
<dbReference type="GO" id="GO:0051015">
    <property type="term" value="F:actin filament binding"/>
    <property type="evidence" value="ECO:0007669"/>
    <property type="project" value="TreeGrafter"/>
</dbReference>
<keyword evidence="4" id="KW-0963">Cytoplasm</keyword>
<dbReference type="GO" id="GO:0003785">
    <property type="term" value="F:actin monomer binding"/>
    <property type="evidence" value="ECO:0007669"/>
    <property type="project" value="TreeGrafter"/>
</dbReference>
<dbReference type="GO" id="GO:0051016">
    <property type="term" value="P:barbed-end actin filament capping"/>
    <property type="evidence" value="ECO:0007669"/>
    <property type="project" value="TreeGrafter"/>
</dbReference>
<dbReference type="OrthoDB" id="10006997at2759"/>
<evidence type="ECO:0000256" key="8">
    <source>
        <dbReference type="ARBA" id="ARBA00038532"/>
    </source>
</evidence>
<evidence type="ECO:0000256" key="3">
    <source>
        <dbReference type="ARBA" id="ARBA00009557"/>
    </source>
</evidence>
<dbReference type="VEuPathDB" id="FungiDB:PV09_06604"/>
<dbReference type="Proteomes" id="UP000053259">
    <property type="component" value="Unassembled WGS sequence"/>
</dbReference>
<dbReference type="HOGENOM" id="CLU_031995_0_0_1"/>
<comment type="similarity">
    <text evidence="3">Belongs to the actin-binding proteins ADF family. Twinfilin subfamily.</text>
</comment>
<feature type="domain" description="ADF-H" evidence="11">
    <location>
        <begin position="3"/>
        <end position="136"/>
    </location>
</feature>
<dbReference type="GeneID" id="27314577"/>
<dbReference type="GO" id="GO:0005938">
    <property type="term" value="C:cell cortex"/>
    <property type="evidence" value="ECO:0007669"/>
    <property type="project" value="UniProtKB-SubCell"/>
</dbReference>
<dbReference type="GO" id="GO:0030042">
    <property type="term" value="P:actin filament depolymerization"/>
    <property type="evidence" value="ECO:0007669"/>
    <property type="project" value="TreeGrafter"/>
</dbReference>
<gene>
    <name evidence="12" type="ORF">PV09_06604</name>
</gene>
<dbReference type="InterPro" id="IPR002108">
    <property type="entry name" value="ADF-H"/>
</dbReference>
<sequence length="328" mass="35762">MQSGISASQELIEAFKSLQTEPSSRGLLVTIKNEVLVPSETIPSTSSSFSDDLSNLASHLTPVQPLYILLRQDAPKDKTFVAITYVPNTAHVRQKMLFASTRLTLARELGLENFSEQIFVESADELTAEGWKKHESHVALENPLTEEEQNLVEIKNAEATEVGGTSRRGAGYGSSGLKMQAGEGVVAAISTLQERGLVMLKIDDNESIVLAEPPSSGVSTSDLASHISATEPRYSIYKHSYSGASGQETAAIFIYTCPTATKVKQRMLYASSRRSAEVLAEQEAGLKLDKKIEASDPNDITAQSIDDEFVVKQEQKTQFAKPKRPGRR</sequence>
<dbReference type="STRING" id="253628.A0A0D2A5V8"/>
<evidence type="ECO:0000256" key="9">
    <source>
        <dbReference type="ARBA" id="ARBA00056419"/>
    </source>
</evidence>
<evidence type="ECO:0000256" key="6">
    <source>
        <dbReference type="ARBA" id="ARBA00023203"/>
    </source>
</evidence>
<evidence type="ECO:0000256" key="4">
    <source>
        <dbReference type="ARBA" id="ARBA00022490"/>
    </source>
</evidence>
<evidence type="ECO:0000256" key="10">
    <source>
        <dbReference type="ARBA" id="ARBA00069496"/>
    </source>
</evidence>
<dbReference type="FunFam" id="3.40.20.10:FF:000042">
    <property type="entry name" value="Actin depolymerizing protein"/>
    <property type="match status" value="1"/>
</dbReference>
<evidence type="ECO:0000256" key="7">
    <source>
        <dbReference type="ARBA" id="ARBA00023212"/>
    </source>
</evidence>
<dbReference type="RefSeq" id="XP_016211982.1">
    <property type="nucleotide sequence ID" value="XM_016360270.1"/>
</dbReference>
<dbReference type="SMART" id="SM00102">
    <property type="entry name" value="ADF"/>
    <property type="match status" value="2"/>
</dbReference>
<keyword evidence="13" id="KW-1185">Reference proteome</keyword>
<dbReference type="InParanoid" id="A0A0D2A5V8"/>
<reference evidence="12 13" key="1">
    <citation type="submission" date="2015-01" db="EMBL/GenBank/DDBJ databases">
        <title>The Genome Sequence of Ochroconis gallopava CBS43764.</title>
        <authorList>
            <consortium name="The Broad Institute Genomics Platform"/>
            <person name="Cuomo C."/>
            <person name="de Hoog S."/>
            <person name="Gorbushina A."/>
            <person name="Stielow B."/>
            <person name="Teixiera M."/>
            <person name="Abouelleil A."/>
            <person name="Chapman S.B."/>
            <person name="Priest M."/>
            <person name="Young S.K."/>
            <person name="Wortman J."/>
            <person name="Nusbaum C."/>
            <person name="Birren B."/>
        </authorList>
    </citation>
    <scope>NUCLEOTIDE SEQUENCE [LARGE SCALE GENOMIC DNA]</scope>
    <source>
        <strain evidence="12 13">CBS 43764</strain>
    </source>
</reference>
<evidence type="ECO:0000259" key="11">
    <source>
        <dbReference type="PROSITE" id="PS51263"/>
    </source>
</evidence>
<dbReference type="FunFam" id="3.40.20.10:FF:000007">
    <property type="entry name" value="Twinfilin-1 isoform 1"/>
    <property type="match status" value="1"/>
</dbReference>
<feature type="domain" description="ADF-H" evidence="11">
    <location>
        <begin position="174"/>
        <end position="310"/>
    </location>
</feature>
<dbReference type="AlphaFoldDB" id="A0A0D2A5V8"/>
<name>A0A0D2A5V8_9PEZI</name>
<comment type="subunit">
    <text evidence="8">Interacts with G-actin; ADP-actin form.</text>
</comment>
<dbReference type="PANTHER" id="PTHR13759">
    <property type="entry name" value="TWINFILIN"/>
    <property type="match status" value="1"/>
</dbReference>
<dbReference type="SUPFAM" id="SSF55753">
    <property type="entry name" value="Actin depolymerizing proteins"/>
    <property type="match status" value="2"/>
</dbReference>
<dbReference type="GO" id="GO:0005884">
    <property type="term" value="C:actin filament"/>
    <property type="evidence" value="ECO:0007669"/>
    <property type="project" value="TreeGrafter"/>
</dbReference>
<dbReference type="Pfam" id="PF00241">
    <property type="entry name" value="Cofilin_ADF"/>
    <property type="match status" value="2"/>
</dbReference>
<dbReference type="PANTHER" id="PTHR13759:SF1">
    <property type="entry name" value="TWINFILIN"/>
    <property type="match status" value="1"/>
</dbReference>
<keyword evidence="6" id="KW-0009">Actin-binding</keyword>
<dbReference type="Gene3D" id="3.40.20.10">
    <property type="entry name" value="Severin"/>
    <property type="match status" value="2"/>
</dbReference>